<dbReference type="SMART" id="SM00332">
    <property type="entry name" value="PP2Cc"/>
    <property type="match status" value="1"/>
</dbReference>
<dbReference type="CDD" id="cd00143">
    <property type="entry name" value="PP2Cc"/>
    <property type="match status" value="1"/>
</dbReference>
<dbReference type="GO" id="GO:0004722">
    <property type="term" value="F:protein serine/threonine phosphatase activity"/>
    <property type="evidence" value="ECO:0007669"/>
    <property type="project" value="InterPro"/>
</dbReference>
<dbReference type="InterPro" id="IPR015655">
    <property type="entry name" value="PP2C"/>
</dbReference>
<proteinExistence type="predicted"/>
<dbReference type="PaxDb" id="3827-XP_004493587.1"/>
<dbReference type="GeneID" id="101508201"/>
<dbReference type="Proteomes" id="UP000087171">
    <property type="component" value="Chromosome Ca3"/>
</dbReference>
<organism evidence="2 3">
    <name type="scientific">Cicer arietinum</name>
    <name type="common">Chickpea</name>
    <name type="synonym">Garbanzo</name>
    <dbReference type="NCBI Taxonomy" id="3827"/>
    <lineage>
        <taxon>Eukaryota</taxon>
        <taxon>Viridiplantae</taxon>
        <taxon>Streptophyta</taxon>
        <taxon>Embryophyta</taxon>
        <taxon>Tracheophyta</taxon>
        <taxon>Spermatophyta</taxon>
        <taxon>Magnoliopsida</taxon>
        <taxon>eudicotyledons</taxon>
        <taxon>Gunneridae</taxon>
        <taxon>Pentapetalae</taxon>
        <taxon>rosids</taxon>
        <taxon>fabids</taxon>
        <taxon>Fabales</taxon>
        <taxon>Fabaceae</taxon>
        <taxon>Papilionoideae</taxon>
        <taxon>50 kb inversion clade</taxon>
        <taxon>NPAAA clade</taxon>
        <taxon>Hologalegina</taxon>
        <taxon>IRL clade</taxon>
        <taxon>Cicereae</taxon>
        <taxon>Cicer</taxon>
    </lineage>
</organism>
<dbReference type="PROSITE" id="PS51746">
    <property type="entry name" value="PPM_2"/>
    <property type="match status" value="1"/>
</dbReference>
<dbReference type="PANTHER" id="PTHR47992">
    <property type="entry name" value="PROTEIN PHOSPHATASE"/>
    <property type="match status" value="1"/>
</dbReference>
<evidence type="ECO:0000313" key="2">
    <source>
        <dbReference type="Proteomes" id="UP000087171"/>
    </source>
</evidence>
<gene>
    <name evidence="3" type="primary">LOC101508201</name>
</gene>
<dbReference type="OrthoDB" id="1401204at2759"/>
<dbReference type="AlphaFoldDB" id="A0A1S2XT56"/>
<reference evidence="2" key="1">
    <citation type="journal article" date="2013" name="Nat. Biotechnol.">
        <title>Draft genome sequence of chickpea (Cicer arietinum) provides a resource for trait improvement.</title>
        <authorList>
            <person name="Varshney R.K."/>
            <person name="Song C."/>
            <person name="Saxena R.K."/>
            <person name="Azam S."/>
            <person name="Yu S."/>
            <person name="Sharpe A.G."/>
            <person name="Cannon S."/>
            <person name="Baek J."/>
            <person name="Rosen B.D."/>
            <person name="Tar'an B."/>
            <person name="Millan T."/>
            <person name="Zhang X."/>
            <person name="Ramsay L.D."/>
            <person name="Iwata A."/>
            <person name="Wang Y."/>
            <person name="Nelson W."/>
            <person name="Farmer A.D."/>
            <person name="Gaur P.M."/>
            <person name="Soderlund C."/>
            <person name="Penmetsa R.V."/>
            <person name="Xu C."/>
            <person name="Bharti A.K."/>
            <person name="He W."/>
            <person name="Winter P."/>
            <person name="Zhao S."/>
            <person name="Hane J.K."/>
            <person name="Carrasquilla-Garcia N."/>
            <person name="Condie J.A."/>
            <person name="Upadhyaya H.D."/>
            <person name="Luo M.C."/>
            <person name="Thudi M."/>
            <person name="Gowda C.L."/>
            <person name="Singh N.P."/>
            <person name="Lichtenzveig J."/>
            <person name="Gali K.K."/>
            <person name="Rubio J."/>
            <person name="Nadarajan N."/>
            <person name="Dolezel J."/>
            <person name="Bansal K.C."/>
            <person name="Xu X."/>
            <person name="Edwards D."/>
            <person name="Zhang G."/>
            <person name="Kahl G."/>
            <person name="Gil J."/>
            <person name="Singh K.B."/>
            <person name="Datta S.K."/>
            <person name="Jackson S.A."/>
            <person name="Wang J."/>
            <person name="Cook D.R."/>
        </authorList>
    </citation>
    <scope>NUCLEOTIDE SEQUENCE [LARGE SCALE GENOMIC DNA]</scope>
    <source>
        <strain evidence="2">cv. CDC Frontier</strain>
    </source>
</reference>
<dbReference type="RefSeq" id="XP_004493587.1">
    <property type="nucleotide sequence ID" value="XM_004493530.3"/>
</dbReference>
<dbReference type="SUPFAM" id="SSF81606">
    <property type="entry name" value="PP2C-like"/>
    <property type="match status" value="1"/>
</dbReference>
<dbReference type="Pfam" id="PF00481">
    <property type="entry name" value="PP2C"/>
    <property type="match status" value="1"/>
</dbReference>
<dbReference type="KEGG" id="cam:101508201"/>
<sequence>MSNWLENIICACCSKEKIIHIEEFDKDPLGWTHDVGYHPFGDFSMAAVYANSIVETHSQFDVGKNAFFVGIYDGFSGDYTSTFILANLFKNLVWHIQRNGDNMSEDILRQVVAEIEESVMNGIRDAYEQCPELGIVGSSCLICILWEERLYIANLGDSRAVMGSSEIPFNRFLVQQLVRDHNACNEDIRIELMNLHPDDPNIVTYNFDAWRVKGIREVSRGIGHAYWKREPFTINSSNQVPESERVPSPFTRPLLSAEPEIHSRRIRESNKFIIFGSGGLWKFLTNEEAAKIVENNPREGIAKRLVMIALEIAAGRRNTSYNELREIPQGHGVSRGPSVSVKGTRKEYHDDITVIVVFLDKMPNRNQTVMPPEFISFKAFSMMEASDFRYLNQRSES</sequence>
<dbReference type="InterPro" id="IPR001932">
    <property type="entry name" value="PPM-type_phosphatase-like_dom"/>
</dbReference>
<dbReference type="eggNOG" id="KOG0700">
    <property type="taxonomic scope" value="Eukaryota"/>
</dbReference>
<evidence type="ECO:0000313" key="3">
    <source>
        <dbReference type="RefSeq" id="XP_004493587.1"/>
    </source>
</evidence>
<accession>A0A1S2XT56</accession>
<dbReference type="InterPro" id="IPR036457">
    <property type="entry name" value="PPM-type-like_dom_sf"/>
</dbReference>
<protein>
    <submittedName>
        <fullName evidence="3">Probable protein phosphatase 2C 43</fullName>
    </submittedName>
</protein>
<dbReference type="Gene3D" id="3.60.40.10">
    <property type="entry name" value="PPM-type phosphatase domain"/>
    <property type="match status" value="1"/>
</dbReference>
<keyword evidence="2" id="KW-1185">Reference proteome</keyword>
<feature type="domain" description="PPM-type phosphatase" evidence="1">
    <location>
        <begin position="42"/>
        <end position="359"/>
    </location>
</feature>
<evidence type="ECO:0000259" key="1">
    <source>
        <dbReference type="PROSITE" id="PS51746"/>
    </source>
</evidence>
<name>A0A1S2XT56_CICAR</name>
<reference evidence="3" key="2">
    <citation type="submission" date="2025-08" db="UniProtKB">
        <authorList>
            <consortium name="RefSeq"/>
        </authorList>
    </citation>
    <scope>IDENTIFICATION</scope>
    <source>
        <tissue evidence="3">Etiolated seedlings</tissue>
    </source>
</reference>